<dbReference type="PANTHER" id="PTHR42901:SF1">
    <property type="entry name" value="ALCOHOL DEHYDROGENASE"/>
    <property type="match status" value="1"/>
</dbReference>
<sequence length="267" mass="29285">MTSIFHNLHNKTILITGANSGIGRSTAFEFARSSPEGLKLVLTARRVDRLDEISRQISAEVGEKVRICVRKLDVSKVEEVSALVEGLDEGFNKDVDVLVNNAAFMSGFERAPDIPLDVIESVWATNVIGVINMTQSVLKGMKKRGKGDIIMIGSNAGRYAYVGGSIYCASEAAVRSFTQSLSKELIATRIRVMTVDPGQVLTEFKDIRHRFDKEKADAVYAGCDPLTPDDVAEIIVFAASRRENVVVADTLLYPSHQASSTDIYRKL</sequence>
<dbReference type="SUPFAM" id="SSF51735">
    <property type="entry name" value="NAD(P)-binding Rossmann-fold domains"/>
    <property type="match status" value="1"/>
</dbReference>
<organism evidence="4 5">
    <name type="scientific">Massarina eburnea CBS 473.64</name>
    <dbReference type="NCBI Taxonomy" id="1395130"/>
    <lineage>
        <taxon>Eukaryota</taxon>
        <taxon>Fungi</taxon>
        <taxon>Dikarya</taxon>
        <taxon>Ascomycota</taxon>
        <taxon>Pezizomycotina</taxon>
        <taxon>Dothideomycetes</taxon>
        <taxon>Pleosporomycetidae</taxon>
        <taxon>Pleosporales</taxon>
        <taxon>Massarineae</taxon>
        <taxon>Massarinaceae</taxon>
        <taxon>Massarina</taxon>
    </lineage>
</organism>
<dbReference type="PANTHER" id="PTHR42901">
    <property type="entry name" value="ALCOHOL DEHYDROGENASE"/>
    <property type="match status" value="1"/>
</dbReference>
<comment type="similarity">
    <text evidence="1 3">Belongs to the short-chain dehydrogenases/reductases (SDR) family.</text>
</comment>
<keyword evidence="2" id="KW-0560">Oxidoreductase</keyword>
<evidence type="ECO:0000256" key="3">
    <source>
        <dbReference type="RuleBase" id="RU000363"/>
    </source>
</evidence>
<evidence type="ECO:0000313" key="4">
    <source>
        <dbReference type="EMBL" id="KAF2646841.1"/>
    </source>
</evidence>
<dbReference type="EMBL" id="MU006776">
    <property type="protein sequence ID" value="KAF2646841.1"/>
    <property type="molecule type" value="Genomic_DNA"/>
</dbReference>
<keyword evidence="5" id="KW-1185">Reference proteome</keyword>
<dbReference type="FunFam" id="3.40.50.720:FF:000047">
    <property type="entry name" value="NADP-dependent L-serine/L-allo-threonine dehydrogenase"/>
    <property type="match status" value="1"/>
</dbReference>
<name>A0A6A6SIP6_9PLEO</name>
<protein>
    <submittedName>
        <fullName evidence="4">NAD(P)-binding protein</fullName>
    </submittedName>
</protein>
<dbReference type="GO" id="GO:0016616">
    <property type="term" value="F:oxidoreductase activity, acting on the CH-OH group of donors, NAD or NADP as acceptor"/>
    <property type="evidence" value="ECO:0007669"/>
    <property type="project" value="UniProtKB-ARBA"/>
</dbReference>
<evidence type="ECO:0000256" key="1">
    <source>
        <dbReference type="ARBA" id="ARBA00006484"/>
    </source>
</evidence>
<dbReference type="PRINTS" id="PR00081">
    <property type="entry name" value="GDHRDH"/>
</dbReference>
<dbReference type="InterPro" id="IPR036291">
    <property type="entry name" value="NAD(P)-bd_dom_sf"/>
</dbReference>
<dbReference type="PRINTS" id="PR00080">
    <property type="entry name" value="SDRFAMILY"/>
</dbReference>
<dbReference type="AlphaFoldDB" id="A0A6A6SIP6"/>
<evidence type="ECO:0000256" key="2">
    <source>
        <dbReference type="ARBA" id="ARBA00023002"/>
    </source>
</evidence>
<accession>A0A6A6SIP6</accession>
<dbReference type="InterPro" id="IPR002347">
    <property type="entry name" value="SDR_fam"/>
</dbReference>
<dbReference type="Proteomes" id="UP000799753">
    <property type="component" value="Unassembled WGS sequence"/>
</dbReference>
<proteinExistence type="inferred from homology"/>
<evidence type="ECO:0000313" key="5">
    <source>
        <dbReference type="Proteomes" id="UP000799753"/>
    </source>
</evidence>
<dbReference type="Pfam" id="PF00106">
    <property type="entry name" value="adh_short"/>
    <property type="match status" value="1"/>
</dbReference>
<dbReference type="OrthoDB" id="6251714at2759"/>
<reference evidence="4" key="1">
    <citation type="journal article" date="2020" name="Stud. Mycol.">
        <title>101 Dothideomycetes genomes: a test case for predicting lifestyles and emergence of pathogens.</title>
        <authorList>
            <person name="Haridas S."/>
            <person name="Albert R."/>
            <person name="Binder M."/>
            <person name="Bloem J."/>
            <person name="Labutti K."/>
            <person name="Salamov A."/>
            <person name="Andreopoulos B."/>
            <person name="Baker S."/>
            <person name="Barry K."/>
            <person name="Bills G."/>
            <person name="Bluhm B."/>
            <person name="Cannon C."/>
            <person name="Castanera R."/>
            <person name="Culley D."/>
            <person name="Daum C."/>
            <person name="Ezra D."/>
            <person name="Gonzalez J."/>
            <person name="Henrissat B."/>
            <person name="Kuo A."/>
            <person name="Liang C."/>
            <person name="Lipzen A."/>
            <person name="Lutzoni F."/>
            <person name="Magnuson J."/>
            <person name="Mondo S."/>
            <person name="Nolan M."/>
            <person name="Ohm R."/>
            <person name="Pangilinan J."/>
            <person name="Park H.-J."/>
            <person name="Ramirez L."/>
            <person name="Alfaro M."/>
            <person name="Sun H."/>
            <person name="Tritt A."/>
            <person name="Yoshinaga Y."/>
            <person name="Zwiers L.-H."/>
            <person name="Turgeon B."/>
            <person name="Goodwin S."/>
            <person name="Spatafora J."/>
            <person name="Crous P."/>
            <person name="Grigoriev I."/>
        </authorList>
    </citation>
    <scope>NUCLEOTIDE SEQUENCE</scope>
    <source>
        <strain evidence="4">CBS 473.64</strain>
    </source>
</reference>
<gene>
    <name evidence="4" type="ORF">P280DRAFT_441271</name>
</gene>
<dbReference type="Gene3D" id="3.40.50.720">
    <property type="entry name" value="NAD(P)-binding Rossmann-like Domain"/>
    <property type="match status" value="1"/>
</dbReference>